<dbReference type="Pfam" id="PF00293">
    <property type="entry name" value="NUDIX"/>
    <property type="match status" value="1"/>
</dbReference>
<dbReference type="Gene3D" id="3.90.79.10">
    <property type="entry name" value="Nucleoside Triphosphate Pyrophosphohydrolase"/>
    <property type="match status" value="1"/>
</dbReference>
<dbReference type="EMBL" id="ML210156">
    <property type="protein sequence ID" value="TFK28403.1"/>
    <property type="molecule type" value="Genomic_DNA"/>
</dbReference>
<keyword evidence="6" id="KW-0464">Manganese</keyword>
<evidence type="ECO:0000256" key="5">
    <source>
        <dbReference type="ARBA" id="ARBA00022842"/>
    </source>
</evidence>
<comment type="cofactor">
    <cofactor evidence="1">
        <name>Mn(2+)</name>
        <dbReference type="ChEBI" id="CHEBI:29035"/>
    </cofactor>
</comment>
<organism evidence="8 9">
    <name type="scientific">Coprinopsis marcescibilis</name>
    <name type="common">Agaric fungus</name>
    <name type="synonym">Psathyrella marcescibilis</name>
    <dbReference type="NCBI Taxonomy" id="230819"/>
    <lineage>
        <taxon>Eukaryota</taxon>
        <taxon>Fungi</taxon>
        <taxon>Dikarya</taxon>
        <taxon>Basidiomycota</taxon>
        <taxon>Agaricomycotina</taxon>
        <taxon>Agaricomycetes</taxon>
        <taxon>Agaricomycetidae</taxon>
        <taxon>Agaricales</taxon>
        <taxon>Agaricineae</taxon>
        <taxon>Psathyrellaceae</taxon>
        <taxon>Coprinopsis</taxon>
    </lineage>
</organism>
<dbReference type="Proteomes" id="UP000307440">
    <property type="component" value="Unassembled WGS sequence"/>
</dbReference>
<gene>
    <name evidence="8" type="ORF">FA15DRAFT_753523</name>
</gene>
<dbReference type="GO" id="GO:0010945">
    <property type="term" value="F:coenzyme A diphosphatase activity"/>
    <property type="evidence" value="ECO:0007669"/>
    <property type="project" value="InterPro"/>
</dbReference>
<accession>A0A5C3L784</accession>
<comment type="cofactor">
    <cofactor evidence="2">
        <name>Mg(2+)</name>
        <dbReference type="ChEBI" id="CHEBI:18420"/>
    </cofactor>
</comment>
<evidence type="ECO:0000256" key="4">
    <source>
        <dbReference type="ARBA" id="ARBA00022801"/>
    </source>
</evidence>
<evidence type="ECO:0000256" key="6">
    <source>
        <dbReference type="ARBA" id="ARBA00023211"/>
    </source>
</evidence>
<dbReference type="STRING" id="230819.A0A5C3L784"/>
<sequence length="340" mass="38006">MTVETLRLVDHDDAELGSGLSRLLMALQTEGLRQEKEVPNEFIEAYPKNKQAAVLVLLVNLTSGKSEHAIDCLREPADSSQLFVVLTTRGKGLRTHGGETSLPGGKRDEEDVEILHTAYREAHEEIGLPLPEFLTHICTTCDRCAQVHPTDSTTTTATSPSKNADLARHIHTLGMLPPLPFHTLLVRPVIAFISRPDLIFPHLAPNPGEVDRIFLHPLKSIISPGFDHHSGENTLPVSYGEVMPPSALVAQGSEFWPYDEPFHNHLDYTNPNSGAKYRLHRFQTCASPITGLTADILIHIARVTYGKEPDFGRYMEGQTEDWVEMTIQFLKDRKDIWRKS</sequence>
<feature type="domain" description="Nudix hydrolase" evidence="7">
    <location>
        <begin position="49"/>
        <end position="239"/>
    </location>
</feature>
<dbReference type="InterPro" id="IPR045121">
    <property type="entry name" value="CoAse"/>
</dbReference>
<proteinExistence type="predicted"/>
<dbReference type="CDD" id="cd03426">
    <property type="entry name" value="NUDIX_CoAse_Nudt7"/>
    <property type="match status" value="1"/>
</dbReference>
<reference evidence="8 9" key="1">
    <citation type="journal article" date="2019" name="Nat. Ecol. Evol.">
        <title>Megaphylogeny resolves global patterns of mushroom evolution.</title>
        <authorList>
            <person name="Varga T."/>
            <person name="Krizsan K."/>
            <person name="Foldi C."/>
            <person name="Dima B."/>
            <person name="Sanchez-Garcia M."/>
            <person name="Sanchez-Ramirez S."/>
            <person name="Szollosi G.J."/>
            <person name="Szarkandi J.G."/>
            <person name="Papp V."/>
            <person name="Albert L."/>
            <person name="Andreopoulos W."/>
            <person name="Angelini C."/>
            <person name="Antonin V."/>
            <person name="Barry K.W."/>
            <person name="Bougher N.L."/>
            <person name="Buchanan P."/>
            <person name="Buyck B."/>
            <person name="Bense V."/>
            <person name="Catcheside P."/>
            <person name="Chovatia M."/>
            <person name="Cooper J."/>
            <person name="Damon W."/>
            <person name="Desjardin D."/>
            <person name="Finy P."/>
            <person name="Geml J."/>
            <person name="Haridas S."/>
            <person name="Hughes K."/>
            <person name="Justo A."/>
            <person name="Karasinski D."/>
            <person name="Kautmanova I."/>
            <person name="Kiss B."/>
            <person name="Kocsube S."/>
            <person name="Kotiranta H."/>
            <person name="LaButti K.M."/>
            <person name="Lechner B.E."/>
            <person name="Liimatainen K."/>
            <person name="Lipzen A."/>
            <person name="Lukacs Z."/>
            <person name="Mihaltcheva S."/>
            <person name="Morgado L.N."/>
            <person name="Niskanen T."/>
            <person name="Noordeloos M.E."/>
            <person name="Ohm R.A."/>
            <person name="Ortiz-Santana B."/>
            <person name="Ovrebo C."/>
            <person name="Racz N."/>
            <person name="Riley R."/>
            <person name="Savchenko A."/>
            <person name="Shiryaev A."/>
            <person name="Soop K."/>
            <person name="Spirin V."/>
            <person name="Szebenyi C."/>
            <person name="Tomsovsky M."/>
            <person name="Tulloss R.E."/>
            <person name="Uehling J."/>
            <person name="Grigoriev I.V."/>
            <person name="Vagvolgyi C."/>
            <person name="Papp T."/>
            <person name="Martin F.M."/>
            <person name="Miettinen O."/>
            <person name="Hibbett D.S."/>
            <person name="Nagy L.G."/>
        </authorList>
    </citation>
    <scope>NUCLEOTIDE SEQUENCE [LARGE SCALE GENOMIC DNA]</scope>
    <source>
        <strain evidence="8 9">CBS 121175</strain>
    </source>
</reference>
<dbReference type="GO" id="GO:0046872">
    <property type="term" value="F:metal ion binding"/>
    <property type="evidence" value="ECO:0007669"/>
    <property type="project" value="UniProtKB-KW"/>
</dbReference>
<keyword evidence="3" id="KW-0479">Metal-binding</keyword>
<dbReference type="AlphaFoldDB" id="A0A5C3L784"/>
<evidence type="ECO:0000313" key="8">
    <source>
        <dbReference type="EMBL" id="TFK28403.1"/>
    </source>
</evidence>
<name>A0A5C3L784_COPMA</name>
<protein>
    <recommendedName>
        <fullName evidence="7">Nudix hydrolase domain-containing protein</fullName>
    </recommendedName>
</protein>
<dbReference type="PROSITE" id="PS51462">
    <property type="entry name" value="NUDIX"/>
    <property type="match status" value="1"/>
</dbReference>
<dbReference type="PANTHER" id="PTHR12992">
    <property type="entry name" value="NUDIX HYDROLASE"/>
    <property type="match status" value="1"/>
</dbReference>
<keyword evidence="9" id="KW-1185">Reference proteome</keyword>
<evidence type="ECO:0000256" key="1">
    <source>
        <dbReference type="ARBA" id="ARBA00001936"/>
    </source>
</evidence>
<dbReference type="InterPro" id="IPR000086">
    <property type="entry name" value="NUDIX_hydrolase_dom"/>
</dbReference>
<dbReference type="PANTHER" id="PTHR12992:SF24">
    <property type="entry name" value="PEROXISOMAL COENZYME A DIPHOSPHATASE NUDT7"/>
    <property type="match status" value="1"/>
</dbReference>
<dbReference type="InterPro" id="IPR015797">
    <property type="entry name" value="NUDIX_hydrolase-like_dom_sf"/>
</dbReference>
<dbReference type="GO" id="GO:0015938">
    <property type="term" value="P:coenzyme A catabolic process"/>
    <property type="evidence" value="ECO:0007669"/>
    <property type="project" value="TreeGrafter"/>
</dbReference>
<evidence type="ECO:0000313" key="9">
    <source>
        <dbReference type="Proteomes" id="UP000307440"/>
    </source>
</evidence>
<evidence type="ECO:0000256" key="2">
    <source>
        <dbReference type="ARBA" id="ARBA00001946"/>
    </source>
</evidence>
<dbReference type="OrthoDB" id="10260614at2759"/>
<keyword evidence="5" id="KW-0460">Magnesium</keyword>
<keyword evidence="4" id="KW-0378">Hydrolase</keyword>
<evidence type="ECO:0000256" key="3">
    <source>
        <dbReference type="ARBA" id="ARBA00022723"/>
    </source>
</evidence>
<evidence type="ECO:0000259" key="7">
    <source>
        <dbReference type="PROSITE" id="PS51462"/>
    </source>
</evidence>
<dbReference type="SUPFAM" id="SSF55811">
    <property type="entry name" value="Nudix"/>
    <property type="match status" value="1"/>
</dbReference>